<evidence type="ECO:0000256" key="1">
    <source>
        <dbReference type="SAM" id="MobiDB-lite"/>
    </source>
</evidence>
<dbReference type="EMBL" id="CP036268">
    <property type="protein sequence ID" value="QDT36444.1"/>
    <property type="molecule type" value="Genomic_DNA"/>
</dbReference>
<feature type="compositionally biased region" description="Basic and acidic residues" evidence="1">
    <location>
        <begin position="366"/>
        <end position="389"/>
    </location>
</feature>
<accession>A0A517QXW2</accession>
<evidence type="ECO:0000313" key="3">
    <source>
        <dbReference type="EMBL" id="QDT36444.1"/>
    </source>
</evidence>
<organism evidence="3 4">
    <name type="scientific">Stratiformator vulcanicus</name>
    <dbReference type="NCBI Taxonomy" id="2527980"/>
    <lineage>
        <taxon>Bacteria</taxon>
        <taxon>Pseudomonadati</taxon>
        <taxon>Planctomycetota</taxon>
        <taxon>Planctomycetia</taxon>
        <taxon>Planctomycetales</taxon>
        <taxon>Planctomycetaceae</taxon>
        <taxon>Stratiformator</taxon>
    </lineage>
</organism>
<dbReference type="AlphaFoldDB" id="A0A517QXW2"/>
<feature type="chain" id="PRO_5021922424" evidence="2">
    <location>
        <begin position="24"/>
        <end position="554"/>
    </location>
</feature>
<evidence type="ECO:0000256" key="2">
    <source>
        <dbReference type="SAM" id="SignalP"/>
    </source>
</evidence>
<dbReference type="RefSeq" id="WP_145362648.1">
    <property type="nucleotide sequence ID" value="NZ_CP036268.1"/>
</dbReference>
<evidence type="ECO:0000313" key="4">
    <source>
        <dbReference type="Proteomes" id="UP000317318"/>
    </source>
</evidence>
<feature type="signal peptide" evidence="2">
    <location>
        <begin position="1"/>
        <end position="23"/>
    </location>
</feature>
<protein>
    <submittedName>
        <fullName evidence="3">Uncharacterized protein</fullName>
    </submittedName>
</protein>
<keyword evidence="4" id="KW-1185">Reference proteome</keyword>
<keyword evidence="2" id="KW-0732">Signal</keyword>
<proteinExistence type="predicted"/>
<name>A0A517QXW2_9PLAN</name>
<reference evidence="3 4" key="1">
    <citation type="submission" date="2019-02" db="EMBL/GenBank/DDBJ databases">
        <title>Deep-cultivation of Planctomycetes and their phenomic and genomic characterization uncovers novel biology.</title>
        <authorList>
            <person name="Wiegand S."/>
            <person name="Jogler M."/>
            <person name="Boedeker C."/>
            <person name="Pinto D."/>
            <person name="Vollmers J."/>
            <person name="Rivas-Marin E."/>
            <person name="Kohn T."/>
            <person name="Peeters S.H."/>
            <person name="Heuer A."/>
            <person name="Rast P."/>
            <person name="Oberbeckmann S."/>
            <person name="Bunk B."/>
            <person name="Jeske O."/>
            <person name="Meyerdierks A."/>
            <person name="Storesund J.E."/>
            <person name="Kallscheuer N."/>
            <person name="Luecker S."/>
            <person name="Lage O.M."/>
            <person name="Pohl T."/>
            <person name="Merkel B.J."/>
            <person name="Hornburger P."/>
            <person name="Mueller R.-W."/>
            <person name="Bruemmer F."/>
            <person name="Labrenz M."/>
            <person name="Spormann A.M."/>
            <person name="Op den Camp H."/>
            <person name="Overmann J."/>
            <person name="Amann R."/>
            <person name="Jetten M.S.M."/>
            <person name="Mascher T."/>
            <person name="Medema M.H."/>
            <person name="Devos D.P."/>
            <person name="Kaster A.-K."/>
            <person name="Ovreas L."/>
            <person name="Rohde M."/>
            <person name="Galperin M.Y."/>
            <person name="Jogler C."/>
        </authorList>
    </citation>
    <scope>NUCLEOTIDE SEQUENCE [LARGE SCALE GENOMIC DNA]</scope>
    <source>
        <strain evidence="3 4">Pan189</strain>
    </source>
</reference>
<sequence length="554" mass="61439" precursor="true">MTRFGKKFVVLACLCAVGLTASADEPSPWVSYESQIDRFAASFPTTPEIEVLSETGEPRRATYRSVSSDRLAHYRLTVHDLVGPDTGAAQEGLILGTSEAIRSELSGAILRKKMIRGPLDAIDEKSGTELTSSWKEANSDKTLYSLFRFLPVGSRCYELQVIFVGDSSWSDADKDRFFKSFRPSEPEVAVRGWRTVTPSGAGFSAQFPARPTVVSSRAGSSPYKAYTTTGPLNRGEFRISYFDLKQTPSTEQIPLIFDNVRNTYAKRFEATASNEKSVVIDGSPSRQFVLKGTFEDKPITVSACLVTTGSRFFEVKVVDRDQQRPVDAADIDRFLKSLKITGDLTPIEAAGDDDANLQVTAAPAPLEDRPALDDLKADDSTSLDGKPELDVPPDQWRWFRSEQGRFQVMLPQEPRLTTGSVNNCDRVCAHALSAQGAISFAVSSVDHDSPISQKDAVKIFNSTRDRSIKEFGAEIKHDQLIRYRSYLGRDLLLEADVDGRAYFFRERNVVVGDRSYILQMVWTADQPVHPPAANQFLNSLVPMQDVKRTASAQR</sequence>
<dbReference type="KEGG" id="svp:Pan189_08000"/>
<feature type="region of interest" description="Disordered" evidence="1">
    <location>
        <begin position="362"/>
        <end position="392"/>
    </location>
</feature>
<dbReference type="Proteomes" id="UP000317318">
    <property type="component" value="Chromosome"/>
</dbReference>
<gene>
    <name evidence="3" type="ORF">Pan189_08000</name>
</gene>